<dbReference type="GO" id="GO:0005829">
    <property type="term" value="C:cytosol"/>
    <property type="evidence" value="ECO:0007669"/>
    <property type="project" value="TreeGrafter"/>
</dbReference>
<comment type="similarity">
    <text evidence="1">Belongs to the carbohydrate kinase PfkB family.</text>
</comment>
<dbReference type="RefSeq" id="WP_099307278.1">
    <property type="nucleotide sequence ID" value="NZ_PDVP01000010.1"/>
</dbReference>
<dbReference type="GO" id="GO:0006974">
    <property type="term" value="P:DNA damage response"/>
    <property type="evidence" value="ECO:0007669"/>
    <property type="project" value="TreeGrafter"/>
</dbReference>
<dbReference type="Pfam" id="PF00294">
    <property type="entry name" value="PfkB"/>
    <property type="match status" value="1"/>
</dbReference>
<dbReference type="PANTHER" id="PTHR43085">
    <property type="entry name" value="HEXOKINASE FAMILY MEMBER"/>
    <property type="match status" value="1"/>
</dbReference>
<dbReference type="AlphaFoldDB" id="A0A2G1QKF2"/>
<dbReference type="Proteomes" id="UP000221168">
    <property type="component" value="Unassembled WGS sequence"/>
</dbReference>
<dbReference type="PROSITE" id="PS00584">
    <property type="entry name" value="PFKB_KINASES_2"/>
    <property type="match status" value="1"/>
</dbReference>
<dbReference type="CDD" id="cd01166">
    <property type="entry name" value="KdgK"/>
    <property type="match status" value="1"/>
</dbReference>
<evidence type="ECO:0000313" key="6">
    <source>
        <dbReference type="Proteomes" id="UP000221168"/>
    </source>
</evidence>
<accession>A0A2G1QKF2</accession>
<dbReference type="GO" id="GO:0008673">
    <property type="term" value="F:2-dehydro-3-deoxygluconokinase activity"/>
    <property type="evidence" value="ECO:0007669"/>
    <property type="project" value="TreeGrafter"/>
</dbReference>
<dbReference type="InterPro" id="IPR002173">
    <property type="entry name" value="Carboh/pur_kinase_PfkB_CS"/>
</dbReference>
<dbReference type="Gene3D" id="3.40.1190.20">
    <property type="match status" value="1"/>
</dbReference>
<keyword evidence="3" id="KW-0418">Kinase</keyword>
<keyword evidence="2" id="KW-0808">Transferase</keyword>
<sequence length="305" mass="31868">MRSFLSIGECMLEFSRRADGAWNLGYAGDTLNTAWYFRALTAPDAWDVGYFTRLGEDAHSAGILSFLEANGIGTGHIARDPVRQPGLYLIDTTDGERSFTYWRSQSAARLLADDEAALGLAVGSADVVYFSGITLAILAPDRRAVLVAMVDAARKAGKMTVFDPNIRPRLWETPDAMRDAIMAAAAVSSLVLPSFDDEKTVFGDASLAACADRYRTAGAGVAVVKNGGDDMLVAGPDGSEAIGGLERVTPVDTTGAGDSFNGAFLAAAAAGHDHGSAARFAHTVSARVIAHPGALMPQAGLAGLL</sequence>
<dbReference type="EMBL" id="PDVP01000010">
    <property type="protein sequence ID" value="PHP66013.1"/>
    <property type="molecule type" value="Genomic_DNA"/>
</dbReference>
<evidence type="ECO:0000313" key="5">
    <source>
        <dbReference type="EMBL" id="PHP66013.1"/>
    </source>
</evidence>
<dbReference type="GO" id="GO:0019698">
    <property type="term" value="P:D-galacturonate catabolic process"/>
    <property type="evidence" value="ECO:0007669"/>
    <property type="project" value="TreeGrafter"/>
</dbReference>
<evidence type="ECO:0000259" key="4">
    <source>
        <dbReference type="Pfam" id="PF00294"/>
    </source>
</evidence>
<evidence type="ECO:0000256" key="1">
    <source>
        <dbReference type="ARBA" id="ARBA00010688"/>
    </source>
</evidence>
<dbReference type="InterPro" id="IPR011611">
    <property type="entry name" value="PfkB_dom"/>
</dbReference>
<reference evidence="5 6" key="1">
    <citation type="submission" date="2017-10" db="EMBL/GenBank/DDBJ databases">
        <title>Sedimentibacterium mangrovi gen. nov., sp. nov., a novel member of family Phyllobacteriacea isolated from mangrove sediment.</title>
        <authorList>
            <person name="Liao H."/>
            <person name="Tian Y."/>
        </authorList>
    </citation>
    <scope>NUCLEOTIDE SEQUENCE [LARGE SCALE GENOMIC DNA]</scope>
    <source>
        <strain evidence="5 6">X9-2-2</strain>
    </source>
</reference>
<comment type="caution">
    <text evidence="5">The sequence shown here is derived from an EMBL/GenBank/DDBJ whole genome shotgun (WGS) entry which is preliminary data.</text>
</comment>
<gene>
    <name evidence="5" type="ORF">CSC94_15490</name>
</gene>
<evidence type="ECO:0000256" key="2">
    <source>
        <dbReference type="ARBA" id="ARBA00022679"/>
    </source>
</evidence>
<keyword evidence="6" id="KW-1185">Reference proteome</keyword>
<dbReference type="SUPFAM" id="SSF53613">
    <property type="entry name" value="Ribokinase-like"/>
    <property type="match status" value="1"/>
</dbReference>
<dbReference type="OrthoDB" id="9776822at2"/>
<organism evidence="5 6">
    <name type="scientific">Zhengella mangrovi</name>
    <dbReference type="NCBI Taxonomy" id="1982044"/>
    <lineage>
        <taxon>Bacteria</taxon>
        <taxon>Pseudomonadati</taxon>
        <taxon>Pseudomonadota</taxon>
        <taxon>Alphaproteobacteria</taxon>
        <taxon>Hyphomicrobiales</taxon>
        <taxon>Notoacmeibacteraceae</taxon>
        <taxon>Zhengella</taxon>
    </lineage>
</organism>
<name>A0A2G1QKF2_9HYPH</name>
<dbReference type="GO" id="GO:0042840">
    <property type="term" value="P:D-glucuronate catabolic process"/>
    <property type="evidence" value="ECO:0007669"/>
    <property type="project" value="TreeGrafter"/>
</dbReference>
<proteinExistence type="inferred from homology"/>
<protein>
    <recommendedName>
        <fullName evidence="4">Carbohydrate kinase PfkB domain-containing protein</fullName>
    </recommendedName>
</protein>
<feature type="domain" description="Carbohydrate kinase PfkB" evidence="4">
    <location>
        <begin position="2"/>
        <end position="294"/>
    </location>
</feature>
<evidence type="ECO:0000256" key="3">
    <source>
        <dbReference type="ARBA" id="ARBA00022777"/>
    </source>
</evidence>
<dbReference type="InterPro" id="IPR050306">
    <property type="entry name" value="PfkB_Carbo_kinase"/>
</dbReference>
<dbReference type="PANTHER" id="PTHR43085:SF15">
    <property type="entry name" value="2-DEHYDRO-3-DEOXYGLUCONOKINASE"/>
    <property type="match status" value="1"/>
</dbReference>
<dbReference type="InterPro" id="IPR029056">
    <property type="entry name" value="Ribokinase-like"/>
</dbReference>